<feature type="compositionally biased region" description="Basic and acidic residues" evidence="1">
    <location>
        <begin position="19"/>
        <end position="32"/>
    </location>
</feature>
<evidence type="ECO:0000259" key="2">
    <source>
        <dbReference type="Pfam" id="PF13628"/>
    </source>
</evidence>
<feature type="region of interest" description="Disordered" evidence="1">
    <location>
        <begin position="1"/>
        <end position="36"/>
    </location>
</feature>
<dbReference type="PANTHER" id="PTHR38593">
    <property type="entry name" value="BLR2558 PROTEIN"/>
    <property type="match status" value="1"/>
</dbReference>
<dbReference type="Pfam" id="PF13628">
    <property type="entry name" value="DUF4142"/>
    <property type="match status" value="1"/>
</dbReference>
<feature type="domain" description="DUF4142" evidence="2">
    <location>
        <begin position="92"/>
        <end position="224"/>
    </location>
</feature>
<evidence type="ECO:0000256" key="1">
    <source>
        <dbReference type="SAM" id="MobiDB-lite"/>
    </source>
</evidence>
<dbReference type="Proteomes" id="UP000316096">
    <property type="component" value="Unassembled WGS sequence"/>
</dbReference>
<accession>A0A543CGD7</accession>
<dbReference type="InterPro" id="IPR012347">
    <property type="entry name" value="Ferritin-like"/>
</dbReference>
<dbReference type="AlphaFoldDB" id="A0A543CGD7"/>
<dbReference type="Gene3D" id="1.20.1260.10">
    <property type="match status" value="1"/>
</dbReference>
<proteinExistence type="predicted"/>
<reference evidence="3 4" key="1">
    <citation type="submission" date="2019-06" db="EMBL/GenBank/DDBJ databases">
        <title>Sequencing the genomes of 1000 actinobacteria strains.</title>
        <authorList>
            <person name="Klenk H.-P."/>
        </authorList>
    </citation>
    <scope>NUCLEOTIDE SEQUENCE [LARGE SCALE GENOMIC DNA]</scope>
    <source>
        <strain evidence="3 4">DSM 102200</strain>
    </source>
</reference>
<evidence type="ECO:0000313" key="3">
    <source>
        <dbReference type="EMBL" id="TQL96174.1"/>
    </source>
</evidence>
<protein>
    <submittedName>
        <fullName evidence="3">Putative outer membrane protein</fullName>
    </submittedName>
</protein>
<organism evidence="3 4">
    <name type="scientific">Actinoallomurus bryophytorum</name>
    <dbReference type="NCBI Taxonomy" id="1490222"/>
    <lineage>
        <taxon>Bacteria</taxon>
        <taxon>Bacillati</taxon>
        <taxon>Actinomycetota</taxon>
        <taxon>Actinomycetes</taxon>
        <taxon>Streptosporangiales</taxon>
        <taxon>Thermomonosporaceae</taxon>
        <taxon>Actinoallomurus</taxon>
    </lineage>
</organism>
<comment type="caution">
    <text evidence="3">The sequence shown here is derived from an EMBL/GenBank/DDBJ whole genome shotgun (WGS) entry which is preliminary data.</text>
</comment>
<gene>
    <name evidence="3" type="ORF">FB559_1696</name>
</gene>
<keyword evidence="4" id="KW-1185">Reference proteome</keyword>
<dbReference type="PANTHER" id="PTHR38593:SF1">
    <property type="entry name" value="BLR2558 PROTEIN"/>
    <property type="match status" value="1"/>
</dbReference>
<dbReference type="EMBL" id="VFOZ01000001">
    <property type="protein sequence ID" value="TQL96174.1"/>
    <property type="molecule type" value="Genomic_DNA"/>
</dbReference>
<dbReference type="InterPro" id="IPR025419">
    <property type="entry name" value="DUF4142"/>
</dbReference>
<evidence type="ECO:0000313" key="4">
    <source>
        <dbReference type="Proteomes" id="UP000316096"/>
    </source>
</evidence>
<sequence>MASPGHGYAGTSEAAAESGRGRDKDLTGRGERPPIPLTHPVRWGDLMTCHPYSYAAVGLLLTALGACGAAGGGRQVAVTAPVSSGSAVSSGDRAWLAATHQADLADVQYGRLAERKGATAAVRHAGSMLAADHTAFDQKVTAVAGGLGIELPRSERPAQLALAQRLQKESGSRFDRDFVAAMVEEHKKAITAAGEEIRSGSSPEVTALAHAALPALREHLSMLRKASPVG</sequence>
<name>A0A543CGD7_9ACTN</name>